<dbReference type="AlphaFoldDB" id="A0A1A6C3L9"/>
<feature type="region of interest" description="Disordered" evidence="1">
    <location>
        <begin position="48"/>
        <end position="68"/>
    </location>
</feature>
<reference evidence="2 3" key="1">
    <citation type="journal article" date="2014" name="Genome Announc.">
        <title>Draft Genome Sequence of the Iron-Oxidizing, Acidophilic, and Halotolerant 'Thiobacillus prosperus' Type Strain DSM 5130.</title>
        <authorList>
            <person name="Ossandon F.J."/>
            <person name="Cardenas J.P."/>
            <person name="Corbett M."/>
            <person name="Quatrini R."/>
            <person name="Holmes D.S."/>
            <person name="Watkin E."/>
        </authorList>
    </citation>
    <scope>NUCLEOTIDE SEQUENCE [LARGE SCALE GENOMIC DNA]</scope>
    <source>
        <strain evidence="2 3">DSM 5130</strain>
    </source>
</reference>
<protein>
    <submittedName>
        <fullName evidence="2">Uncharacterized protein</fullName>
    </submittedName>
</protein>
<feature type="compositionally biased region" description="Basic and acidic residues" evidence="1">
    <location>
        <begin position="48"/>
        <end position="62"/>
    </location>
</feature>
<gene>
    <name evidence="2" type="ORF">Thpro_021468</name>
</gene>
<keyword evidence="3" id="KW-1185">Reference proteome</keyword>
<dbReference type="EMBL" id="JQSG02000003">
    <property type="protein sequence ID" value="OBS09140.1"/>
    <property type="molecule type" value="Genomic_DNA"/>
</dbReference>
<sequence>MRIVKRDKQSVTISLSETKAQDLLDGLLAHPELGDAAAELGAKLKEAGVQPPRHEDHIRYEHASPLNH</sequence>
<name>A0A1A6C3L9_9GAMM</name>
<organism evidence="2 3">
    <name type="scientific">Acidihalobacter prosperus</name>
    <dbReference type="NCBI Taxonomy" id="160660"/>
    <lineage>
        <taxon>Bacteria</taxon>
        <taxon>Pseudomonadati</taxon>
        <taxon>Pseudomonadota</taxon>
        <taxon>Gammaproteobacteria</taxon>
        <taxon>Chromatiales</taxon>
        <taxon>Ectothiorhodospiraceae</taxon>
        <taxon>Acidihalobacter</taxon>
    </lineage>
</organism>
<proteinExistence type="predicted"/>
<comment type="caution">
    <text evidence="2">The sequence shown here is derived from an EMBL/GenBank/DDBJ whole genome shotgun (WGS) entry which is preliminary data.</text>
</comment>
<dbReference type="Proteomes" id="UP000029273">
    <property type="component" value="Unassembled WGS sequence"/>
</dbReference>
<dbReference type="RefSeq" id="WP_038089073.1">
    <property type="nucleotide sequence ID" value="NZ_JQSG02000003.1"/>
</dbReference>
<accession>A0A1A6C3L9</accession>
<evidence type="ECO:0000313" key="3">
    <source>
        <dbReference type="Proteomes" id="UP000029273"/>
    </source>
</evidence>
<evidence type="ECO:0000256" key="1">
    <source>
        <dbReference type="SAM" id="MobiDB-lite"/>
    </source>
</evidence>
<evidence type="ECO:0000313" key="2">
    <source>
        <dbReference type="EMBL" id="OBS09140.1"/>
    </source>
</evidence>
<dbReference type="OrthoDB" id="5797037at2"/>